<evidence type="ECO:0000313" key="2">
    <source>
        <dbReference type="EMBL" id="OOO09444.1"/>
    </source>
</evidence>
<keyword evidence="1" id="KW-0479">Metal-binding</keyword>
<dbReference type="Proteomes" id="UP000190312">
    <property type="component" value="Unassembled WGS sequence"/>
</dbReference>
<feature type="binding site" evidence="1">
    <location>
        <begin position="115"/>
        <end position="118"/>
    </location>
    <ligand>
        <name>substrate</name>
    </ligand>
</feature>
<dbReference type="VEuPathDB" id="FungiDB:AO090001000125"/>
<organism evidence="2 3">
    <name type="scientific">Aspergillus oryzae</name>
    <name type="common">Yellow koji mold</name>
    <dbReference type="NCBI Taxonomy" id="5062"/>
    <lineage>
        <taxon>Eukaryota</taxon>
        <taxon>Fungi</taxon>
        <taxon>Dikarya</taxon>
        <taxon>Ascomycota</taxon>
        <taxon>Pezizomycotina</taxon>
        <taxon>Eurotiomycetes</taxon>
        <taxon>Eurotiomycetidae</taxon>
        <taxon>Eurotiales</taxon>
        <taxon>Aspergillaceae</taxon>
        <taxon>Aspergillus</taxon>
        <taxon>Aspergillus subgen. Circumdati</taxon>
    </lineage>
</organism>
<proteinExistence type="predicted"/>
<comment type="cofactor">
    <cofactor evidence="1">
        <name>Mg(2+)</name>
        <dbReference type="ChEBI" id="CHEBI:18420"/>
    </cofactor>
</comment>
<accession>A0A1S9DKJ0</accession>
<dbReference type="InterPro" id="IPR005493">
    <property type="entry name" value="RraA/RraA-like"/>
</dbReference>
<dbReference type="AlphaFoldDB" id="A0A1S9DKJ0"/>
<dbReference type="PANTHER" id="PTHR33254">
    <property type="entry name" value="4-HYDROXY-4-METHYL-2-OXOGLUTARATE ALDOLASE 3-RELATED"/>
    <property type="match status" value="1"/>
</dbReference>
<dbReference type="GO" id="GO:0008168">
    <property type="term" value="F:methyltransferase activity"/>
    <property type="evidence" value="ECO:0007669"/>
    <property type="project" value="UniProtKB-KW"/>
</dbReference>
<keyword evidence="2" id="KW-0489">Methyltransferase</keyword>
<dbReference type="OrthoDB" id="1476984at2759"/>
<dbReference type="EMBL" id="MKZY01000005">
    <property type="protein sequence ID" value="OOO09444.1"/>
    <property type="molecule type" value="Genomic_DNA"/>
</dbReference>
<comment type="caution">
    <text evidence="2">The sequence shown here is derived from an EMBL/GenBank/DDBJ whole genome shotgun (WGS) entry which is preliminary data.</text>
</comment>
<dbReference type="GO" id="GO:0008948">
    <property type="term" value="F:oxaloacetate decarboxylase activity"/>
    <property type="evidence" value="ECO:0007669"/>
    <property type="project" value="TreeGrafter"/>
</dbReference>
<dbReference type="GO" id="GO:0046872">
    <property type="term" value="F:metal ion binding"/>
    <property type="evidence" value="ECO:0007669"/>
    <property type="project" value="UniProtKB-KW"/>
</dbReference>
<name>A0A1S9DKJ0_ASPOZ</name>
<evidence type="ECO:0000313" key="3">
    <source>
        <dbReference type="Proteomes" id="UP000190312"/>
    </source>
</evidence>
<dbReference type="PANTHER" id="PTHR33254:SF28">
    <property type="entry name" value="4-HYDROXY-4-METHYL-2-OXOGLUTARATE ALDOLASE"/>
    <property type="match status" value="1"/>
</dbReference>
<dbReference type="Pfam" id="PF03737">
    <property type="entry name" value="RraA-like"/>
    <property type="match status" value="1"/>
</dbReference>
<dbReference type="CDD" id="cd16841">
    <property type="entry name" value="RraA_family"/>
    <property type="match status" value="1"/>
</dbReference>
<protein>
    <submittedName>
        <fullName evidence="2">Dimethylmenaquinone methyltransferase</fullName>
    </submittedName>
</protein>
<sequence length="241" mass="25974">MSSDPKDIIARLQQWGACDFAASDQTNIANKVYQVADGLSKLKYPNGGFLEGLTMYSPQFQAGETKIVGQAMTVKFVPKSDVSSPKVQGNYIDKIPEGAVVFISQPLPHVNAVYGGLMTLRAQALNATGVVIDGRVRDLNEHRALNFPLFAKSVGTTAGGEVCRPSEVNVPVRLNSENQDAWINPGDYIIADLNGVVRLPQELAEQVLDAIPAIADADAKCAEAIKAGRSVEDAFREFRGR</sequence>
<dbReference type="SUPFAM" id="SSF89562">
    <property type="entry name" value="RraA-like"/>
    <property type="match status" value="1"/>
</dbReference>
<feature type="binding site" evidence="1">
    <location>
        <position position="137"/>
    </location>
    <ligand>
        <name>substrate</name>
    </ligand>
</feature>
<reference evidence="2 3" key="1">
    <citation type="submission" date="2016-10" db="EMBL/GenBank/DDBJ databases">
        <title>Genome sequencing of Aspergillus oryzae BCC7051.</title>
        <authorList>
            <person name="Thammarongtham C."/>
            <person name="Vorapreeda T."/>
            <person name="Nookaew I."/>
            <person name="Srisuk T."/>
            <person name="Land M."/>
            <person name="Jeennor S."/>
            <person name="Laoteng K."/>
        </authorList>
    </citation>
    <scope>NUCLEOTIDE SEQUENCE [LARGE SCALE GENOMIC DNA]</scope>
    <source>
        <strain evidence="2 3">BCC7051</strain>
    </source>
</reference>
<dbReference type="GO" id="GO:0032259">
    <property type="term" value="P:methylation"/>
    <property type="evidence" value="ECO:0007669"/>
    <property type="project" value="UniProtKB-KW"/>
</dbReference>
<dbReference type="eggNOG" id="ENOG502RZ5Y">
    <property type="taxonomic scope" value="Eukaryota"/>
</dbReference>
<evidence type="ECO:0000256" key="1">
    <source>
        <dbReference type="PIRSR" id="PIRSR605493-1"/>
    </source>
</evidence>
<keyword evidence="1" id="KW-0460">Magnesium</keyword>
<gene>
    <name evidence="2" type="ORF">OAory_01107400</name>
</gene>
<dbReference type="GO" id="GO:0047443">
    <property type="term" value="F:4-hydroxy-4-methyl-2-oxoglutarate aldolase activity"/>
    <property type="evidence" value="ECO:0007669"/>
    <property type="project" value="TreeGrafter"/>
</dbReference>
<feature type="binding site" evidence="1">
    <location>
        <position position="138"/>
    </location>
    <ligand>
        <name>Mg(2+)</name>
        <dbReference type="ChEBI" id="CHEBI:18420"/>
    </ligand>
</feature>
<dbReference type="InterPro" id="IPR036704">
    <property type="entry name" value="RraA/RraA-like_sf"/>
</dbReference>
<keyword evidence="2" id="KW-0808">Transferase</keyword>
<dbReference type="Gene3D" id="3.50.30.40">
    <property type="entry name" value="Ribonuclease E inhibitor RraA/RraA-like"/>
    <property type="match status" value="1"/>
</dbReference>